<feature type="region of interest" description="Disordered" evidence="8">
    <location>
        <begin position="1"/>
        <end position="25"/>
    </location>
</feature>
<dbReference type="InterPro" id="IPR050297">
    <property type="entry name" value="LipidA_mod_glycosyltrf_83"/>
</dbReference>
<dbReference type="AlphaFoldDB" id="A0A7Y2KQN4"/>
<evidence type="ECO:0000256" key="7">
    <source>
        <dbReference type="ARBA" id="ARBA00023136"/>
    </source>
</evidence>
<evidence type="ECO:0000256" key="1">
    <source>
        <dbReference type="ARBA" id="ARBA00004651"/>
    </source>
</evidence>
<feature type="transmembrane region" description="Helical" evidence="9">
    <location>
        <begin position="155"/>
        <end position="175"/>
    </location>
</feature>
<keyword evidence="3" id="KW-0328">Glycosyltransferase</keyword>
<feature type="transmembrane region" description="Helical" evidence="9">
    <location>
        <begin position="315"/>
        <end position="336"/>
    </location>
</feature>
<evidence type="ECO:0000256" key="9">
    <source>
        <dbReference type="SAM" id="Phobius"/>
    </source>
</evidence>
<evidence type="ECO:0000313" key="10">
    <source>
        <dbReference type="EMBL" id="NNG58384.1"/>
    </source>
</evidence>
<comment type="caution">
    <text evidence="10">The sequence shown here is derived from an EMBL/GenBank/DDBJ whole genome shotgun (WGS) entry which is preliminary data.</text>
</comment>
<protein>
    <recommendedName>
        <fullName evidence="12">Glycosyltransferase RgtA/B/C/D-like domain-containing protein</fullName>
    </recommendedName>
</protein>
<evidence type="ECO:0000256" key="8">
    <source>
        <dbReference type="SAM" id="MobiDB-lite"/>
    </source>
</evidence>
<keyword evidence="6 9" id="KW-1133">Transmembrane helix</keyword>
<sequence>MARGAADRQAMTPDRRSSPSPRRLLPGMPSIITGVMLAIVIVSLVAAMSWAMRLRGPWYDEFYTLYVTRPDIPLSHAFDRWLADNHPPLFYALVRATAKLGSTVEERRVVNLILFAGTAIQLAWWLIPQGLRRTGWVFAIALASAWPAIDRATELRSNYLAFAAAAVAAAALIGFDRGHRAHRRAEWVMLTLALLVALNVHLATSMIVGGLVAAMVLRRLVARDWQAASRLLGAATLAAIPMLLHLGLSFGRIEANTRSFWIQGSFNSARWAIQTEIVRNLSANPPITILAGIGFGMLAYRSWRDRRLVAHADLAGTLALGLVLGCAAMIAIHLWRPFIIDRYLVALHPALAMILALGAAALLDRVRPWFAVALAALMTFSAVTAIHLNLGRTLARPSWYGTGQAIATIRRNCPTTSAHVDLNGNRPVLISPPSENQAVLPFAYRMVAAHFGFPLAAAGDRTMPRDCPTLFWTEHVAGESVTTEGLVSPLRAAGFPIGRAQLMRIGDGHVLVTWPTG</sequence>
<evidence type="ECO:0000256" key="6">
    <source>
        <dbReference type="ARBA" id="ARBA00022989"/>
    </source>
</evidence>
<feature type="transmembrane region" description="Helical" evidence="9">
    <location>
        <begin position="31"/>
        <end position="52"/>
    </location>
</feature>
<dbReference type="GO" id="GO:0016763">
    <property type="term" value="F:pentosyltransferase activity"/>
    <property type="evidence" value="ECO:0007669"/>
    <property type="project" value="TreeGrafter"/>
</dbReference>
<dbReference type="GO" id="GO:0009103">
    <property type="term" value="P:lipopolysaccharide biosynthetic process"/>
    <property type="evidence" value="ECO:0007669"/>
    <property type="project" value="UniProtKB-ARBA"/>
</dbReference>
<dbReference type="PANTHER" id="PTHR33908">
    <property type="entry name" value="MANNOSYLTRANSFERASE YKCB-RELATED"/>
    <property type="match status" value="1"/>
</dbReference>
<keyword evidence="4" id="KW-0808">Transferase</keyword>
<dbReference type="GO" id="GO:0005886">
    <property type="term" value="C:plasma membrane"/>
    <property type="evidence" value="ECO:0007669"/>
    <property type="project" value="UniProtKB-SubCell"/>
</dbReference>
<keyword evidence="5 9" id="KW-0812">Transmembrane</keyword>
<keyword evidence="2" id="KW-1003">Cell membrane</keyword>
<comment type="subcellular location">
    <subcellularLocation>
        <location evidence="1">Cell membrane</location>
        <topology evidence="1">Multi-pass membrane protein</topology>
    </subcellularLocation>
</comment>
<name>A0A7Y2KQN4_SPHPI</name>
<dbReference type="Proteomes" id="UP000550136">
    <property type="component" value="Unassembled WGS sequence"/>
</dbReference>
<proteinExistence type="predicted"/>
<dbReference type="PANTHER" id="PTHR33908:SF3">
    <property type="entry name" value="UNDECAPRENYL PHOSPHATE-ALPHA-4-AMINO-4-DEOXY-L-ARABINOSE ARABINOSYL TRANSFERASE"/>
    <property type="match status" value="1"/>
</dbReference>
<evidence type="ECO:0000256" key="3">
    <source>
        <dbReference type="ARBA" id="ARBA00022676"/>
    </source>
</evidence>
<dbReference type="GO" id="GO:0010041">
    <property type="term" value="P:response to iron(III) ion"/>
    <property type="evidence" value="ECO:0007669"/>
    <property type="project" value="TreeGrafter"/>
</dbReference>
<feature type="transmembrane region" description="Helical" evidence="9">
    <location>
        <begin position="227"/>
        <end position="248"/>
    </location>
</feature>
<organism evidence="10 11">
    <name type="scientific">Sphingomonas paucimobilis</name>
    <name type="common">Pseudomonas paucimobilis</name>
    <dbReference type="NCBI Taxonomy" id="13689"/>
    <lineage>
        <taxon>Bacteria</taxon>
        <taxon>Pseudomonadati</taxon>
        <taxon>Pseudomonadota</taxon>
        <taxon>Alphaproteobacteria</taxon>
        <taxon>Sphingomonadales</taxon>
        <taxon>Sphingomonadaceae</taxon>
        <taxon>Sphingomonas</taxon>
    </lineage>
</organism>
<evidence type="ECO:0000256" key="2">
    <source>
        <dbReference type="ARBA" id="ARBA00022475"/>
    </source>
</evidence>
<feature type="transmembrane region" description="Helical" evidence="9">
    <location>
        <begin position="109"/>
        <end position="127"/>
    </location>
</feature>
<dbReference type="RefSeq" id="WP_007405162.1">
    <property type="nucleotide sequence ID" value="NZ_CP065670.1"/>
</dbReference>
<evidence type="ECO:0000313" key="11">
    <source>
        <dbReference type="Proteomes" id="UP000550136"/>
    </source>
</evidence>
<evidence type="ECO:0000256" key="4">
    <source>
        <dbReference type="ARBA" id="ARBA00022679"/>
    </source>
</evidence>
<reference evidence="10 11" key="1">
    <citation type="submission" date="2020-05" db="EMBL/GenBank/DDBJ databases">
        <title>Draft Genome Sequences of Sphingomonas sp. Isolated from the International Space Station.</title>
        <authorList>
            <person name="Bijlani S."/>
            <person name="Singh N.K."/>
            <person name="Mason C.E."/>
            <person name="Wang C.C."/>
            <person name="Venkateswaran K."/>
        </authorList>
    </citation>
    <scope>NUCLEOTIDE SEQUENCE [LARGE SCALE GENOMIC DNA]</scope>
    <source>
        <strain evidence="10 11">FKI-L5-BR-P1</strain>
    </source>
</reference>
<evidence type="ECO:0008006" key="12">
    <source>
        <dbReference type="Google" id="ProtNLM"/>
    </source>
</evidence>
<gene>
    <name evidence="10" type="ORF">HKX06_13505</name>
</gene>
<feature type="transmembrane region" description="Helical" evidence="9">
    <location>
        <begin position="187"/>
        <end position="215"/>
    </location>
</feature>
<accession>A0A7Y2KQN4</accession>
<keyword evidence="7 9" id="KW-0472">Membrane</keyword>
<feature type="transmembrane region" description="Helical" evidence="9">
    <location>
        <begin position="369"/>
        <end position="390"/>
    </location>
</feature>
<evidence type="ECO:0000256" key="5">
    <source>
        <dbReference type="ARBA" id="ARBA00022692"/>
    </source>
</evidence>
<feature type="transmembrane region" description="Helical" evidence="9">
    <location>
        <begin position="343"/>
        <end position="363"/>
    </location>
</feature>
<feature type="transmembrane region" description="Helical" evidence="9">
    <location>
        <begin position="287"/>
        <end position="303"/>
    </location>
</feature>
<dbReference type="EMBL" id="JABEOU010000035">
    <property type="protein sequence ID" value="NNG58384.1"/>
    <property type="molecule type" value="Genomic_DNA"/>
</dbReference>
<dbReference type="GeneID" id="78528400"/>